<dbReference type="EMBL" id="CM016762">
    <property type="protein sequence ID" value="TMS33071.1"/>
    <property type="molecule type" value="Genomic_DNA"/>
</dbReference>
<name>A0A4U8UK31_STECR</name>
<evidence type="ECO:0000256" key="1">
    <source>
        <dbReference type="SAM" id="MobiDB-lite"/>
    </source>
</evidence>
<keyword evidence="3" id="KW-1185">Reference proteome</keyword>
<evidence type="ECO:0000313" key="3">
    <source>
        <dbReference type="Proteomes" id="UP000298663"/>
    </source>
</evidence>
<accession>A0A4U8UK31</accession>
<protein>
    <submittedName>
        <fullName evidence="2">Uncharacterized protein</fullName>
    </submittedName>
</protein>
<evidence type="ECO:0000313" key="2">
    <source>
        <dbReference type="EMBL" id="TMS33071.1"/>
    </source>
</evidence>
<organism evidence="2 3">
    <name type="scientific">Steinernema carpocapsae</name>
    <name type="common">Entomopathogenic nematode</name>
    <dbReference type="NCBI Taxonomy" id="34508"/>
    <lineage>
        <taxon>Eukaryota</taxon>
        <taxon>Metazoa</taxon>
        <taxon>Ecdysozoa</taxon>
        <taxon>Nematoda</taxon>
        <taxon>Chromadorea</taxon>
        <taxon>Rhabditida</taxon>
        <taxon>Tylenchina</taxon>
        <taxon>Panagrolaimomorpha</taxon>
        <taxon>Strongyloidoidea</taxon>
        <taxon>Steinernematidae</taxon>
        <taxon>Steinernema</taxon>
    </lineage>
</organism>
<dbReference type="AlphaFoldDB" id="A0A4U8UK31"/>
<sequence>MARNVGIREKGEFYQLLSVPDATALYNRGRLQWNRPKTALNGGQFGVCDTDFGAVAVAKPTAPRQPQQTDRAKSVTIKENDSDDRFIM</sequence>
<feature type="compositionally biased region" description="Basic and acidic residues" evidence="1">
    <location>
        <begin position="70"/>
        <end position="88"/>
    </location>
</feature>
<dbReference type="Proteomes" id="UP000298663">
    <property type="component" value="Chromosome X"/>
</dbReference>
<reference evidence="2 3" key="1">
    <citation type="journal article" date="2015" name="Genome Biol.">
        <title>Comparative genomics of Steinernema reveals deeply conserved gene regulatory networks.</title>
        <authorList>
            <person name="Dillman A.R."/>
            <person name="Macchietto M."/>
            <person name="Porter C.F."/>
            <person name="Rogers A."/>
            <person name="Williams B."/>
            <person name="Antoshechkin I."/>
            <person name="Lee M.M."/>
            <person name="Goodwin Z."/>
            <person name="Lu X."/>
            <person name="Lewis E.E."/>
            <person name="Goodrich-Blair H."/>
            <person name="Stock S.P."/>
            <person name="Adams B.J."/>
            <person name="Sternberg P.W."/>
            <person name="Mortazavi A."/>
        </authorList>
    </citation>
    <scope>NUCLEOTIDE SEQUENCE [LARGE SCALE GENOMIC DNA]</scope>
    <source>
        <strain evidence="2 3">ALL</strain>
    </source>
</reference>
<dbReference type="EMBL" id="AZBU02000001">
    <property type="protein sequence ID" value="TMS33071.1"/>
    <property type="molecule type" value="Genomic_DNA"/>
</dbReference>
<reference evidence="2 3" key="2">
    <citation type="journal article" date="2019" name="G3 (Bethesda)">
        <title>Hybrid Assembly of the Genome of the Entomopathogenic Nematode Steinernema carpocapsae Identifies the X-Chromosome.</title>
        <authorList>
            <person name="Serra L."/>
            <person name="Macchietto M."/>
            <person name="Macias-Munoz A."/>
            <person name="McGill C.J."/>
            <person name="Rodriguez I.M."/>
            <person name="Rodriguez B."/>
            <person name="Murad R."/>
            <person name="Mortazavi A."/>
        </authorList>
    </citation>
    <scope>NUCLEOTIDE SEQUENCE [LARGE SCALE GENOMIC DNA]</scope>
    <source>
        <strain evidence="2 3">ALL</strain>
    </source>
</reference>
<gene>
    <name evidence="2" type="ORF">L596_000848</name>
</gene>
<feature type="region of interest" description="Disordered" evidence="1">
    <location>
        <begin position="60"/>
        <end position="88"/>
    </location>
</feature>
<comment type="caution">
    <text evidence="2">The sequence shown here is derived from an EMBL/GenBank/DDBJ whole genome shotgun (WGS) entry which is preliminary data.</text>
</comment>
<proteinExistence type="predicted"/>